<feature type="chain" id="PRO_5042852193" evidence="2">
    <location>
        <begin position="22"/>
        <end position="284"/>
    </location>
</feature>
<reference evidence="3" key="1">
    <citation type="submission" date="2023-08" db="EMBL/GenBank/DDBJ databases">
        <title>Black Yeasts Isolated from many extreme environments.</title>
        <authorList>
            <person name="Coleine C."/>
            <person name="Stajich J.E."/>
            <person name="Selbmann L."/>
        </authorList>
    </citation>
    <scope>NUCLEOTIDE SEQUENCE</scope>
    <source>
        <strain evidence="3">CCFEE 5401</strain>
    </source>
</reference>
<feature type="region of interest" description="Disordered" evidence="1">
    <location>
        <begin position="151"/>
        <end position="206"/>
    </location>
</feature>
<evidence type="ECO:0000313" key="3">
    <source>
        <dbReference type="EMBL" id="KAK5107710.1"/>
    </source>
</evidence>
<dbReference type="AlphaFoldDB" id="A0AAN7T9U4"/>
<organism evidence="3 4">
    <name type="scientific">Meristemomyces frigidus</name>
    <dbReference type="NCBI Taxonomy" id="1508187"/>
    <lineage>
        <taxon>Eukaryota</taxon>
        <taxon>Fungi</taxon>
        <taxon>Dikarya</taxon>
        <taxon>Ascomycota</taxon>
        <taxon>Pezizomycotina</taxon>
        <taxon>Dothideomycetes</taxon>
        <taxon>Dothideomycetidae</taxon>
        <taxon>Mycosphaerellales</taxon>
        <taxon>Teratosphaeriaceae</taxon>
        <taxon>Meristemomyces</taxon>
    </lineage>
</organism>
<accession>A0AAN7T9U4</accession>
<protein>
    <submittedName>
        <fullName evidence="3">Uncharacterized protein</fullName>
    </submittedName>
</protein>
<comment type="caution">
    <text evidence="3">The sequence shown here is derived from an EMBL/GenBank/DDBJ whole genome shotgun (WGS) entry which is preliminary data.</text>
</comment>
<proteinExistence type="predicted"/>
<evidence type="ECO:0000256" key="2">
    <source>
        <dbReference type="SAM" id="SignalP"/>
    </source>
</evidence>
<sequence length="284" mass="27393">MFTSALLLLPTALGLLALTHAQASDPSAGVSIIASHGGAGNDLTNTTISIPLNHTYTNPLLDTVSYLYLTSATGVSLQSITCQAYMNTNGTKPGGSPFKAGQPALLSTNTVPVGSIICMSDGPGATEITSTISSATRTSATAMVPFVPVSNATSTTSASTSTSSATTTSTSSAESSSTTTTATASTASTTKTAGAPPATSTFLSTIQAPNGSGASTQLTSTITSVVAAAPASVAGSTGTAVAAGQASSATTAKAGLQSAGVANRGEAGAWFGLAVVAGGVAMIV</sequence>
<name>A0AAN7T9U4_9PEZI</name>
<dbReference type="Proteomes" id="UP001310890">
    <property type="component" value="Unassembled WGS sequence"/>
</dbReference>
<feature type="compositionally biased region" description="Low complexity" evidence="1">
    <location>
        <begin position="152"/>
        <end position="201"/>
    </location>
</feature>
<evidence type="ECO:0000313" key="4">
    <source>
        <dbReference type="Proteomes" id="UP001310890"/>
    </source>
</evidence>
<keyword evidence="2" id="KW-0732">Signal</keyword>
<gene>
    <name evidence="3" type="ORF">LTR62_000732</name>
</gene>
<evidence type="ECO:0000256" key="1">
    <source>
        <dbReference type="SAM" id="MobiDB-lite"/>
    </source>
</evidence>
<dbReference type="EMBL" id="JAVRRL010000109">
    <property type="protein sequence ID" value="KAK5107710.1"/>
    <property type="molecule type" value="Genomic_DNA"/>
</dbReference>
<feature type="signal peptide" evidence="2">
    <location>
        <begin position="1"/>
        <end position="21"/>
    </location>
</feature>